<protein>
    <submittedName>
        <fullName evidence="8">WRKY transcription factor</fullName>
    </submittedName>
</protein>
<evidence type="ECO:0000256" key="3">
    <source>
        <dbReference type="ARBA" id="ARBA00023015"/>
    </source>
</evidence>
<keyword evidence="2" id="KW-0677">Repeat</keyword>
<dbReference type="InterPro" id="IPR036576">
    <property type="entry name" value="WRKY_dom_sf"/>
</dbReference>
<dbReference type="EMBL" id="KY273103">
    <property type="protein sequence ID" value="AUG71566.1"/>
    <property type="molecule type" value="mRNA"/>
</dbReference>
<reference evidence="8" key="1">
    <citation type="journal article" date="2017" name="Mol. Breed.">
        <title>Development of a molecular marker tightly linked to the C locus conferring a white bulb color in onion (Allium cepa L.) using bulked segregant analysis and RNA-Seq.</title>
        <authorList>
            <person name="Baek G."/>
            <person name="Kim C.W."/>
            <person name="Kim S."/>
        </authorList>
    </citation>
    <scope>NUCLEOTIDE SEQUENCE</scope>
</reference>
<dbReference type="FunFam" id="2.20.25.80:FF:000006">
    <property type="entry name" value="WRKY transcription factor"/>
    <property type="match status" value="2"/>
</dbReference>
<keyword evidence="3" id="KW-0805">Transcription regulation</keyword>
<name>A0A2H5AHW3_ALLCE</name>
<accession>A0A2H5AHW3</accession>
<dbReference type="Gene3D" id="2.20.25.80">
    <property type="entry name" value="WRKY domain"/>
    <property type="match status" value="2"/>
</dbReference>
<keyword evidence="4" id="KW-0238">DNA-binding</keyword>
<organism evidence="8">
    <name type="scientific">Allium cepa</name>
    <name type="common">Onion</name>
    <dbReference type="NCBI Taxonomy" id="4679"/>
    <lineage>
        <taxon>Eukaryota</taxon>
        <taxon>Viridiplantae</taxon>
        <taxon>Streptophyta</taxon>
        <taxon>Embryophyta</taxon>
        <taxon>Tracheophyta</taxon>
        <taxon>Spermatophyta</taxon>
        <taxon>Magnoliopsida</taxon>
        <taxon>Liliopsida</taxon>
        <taxon>Asparagales</taxon>
        <taxon>Amaryllidaceae</taxon>
        <taxon>Allioideae</taxon>
        <taxon>Allieae</taxon>
        <taxon>Allium</taxon>
    </lineage>
</organism>
<dbReference type="SUPFAM" id="SSF118290">
    <property type="entry name" value="WRKY DNA-binding domain"/>
    <property type="match status" value="2"/>
</dbReference>
<evidence type="ECO:0000256" key="6">
    <source>
        <dbReference type="ARBA" id="ARBA00023242"/>
    </source>
</evidence>
<dbReference type="InterPro" id="IPR044810">
    <property type="entry name" value="WRKY_plant"/>
</dbReference>
<dbReference type="AlphaFoldDB" id="A0A2H5AHW3"/>
<dbReference type="SMART" id="SM00774">
    <property type="entry name" value="WRKY"/>
    <property type="match status" value="2"/>
</dbReference>
<dbReference type="InterPro" id="IPR003657">
    <property type="entry name" value="WRKY_dom"/>
</dbReference>
<evidence type="ECO:0000313" key="8">
    <source>
        <dbReference type="EMBL" id="AUG71566.1"/>
    </source>
</evidence>
<dbReference type="GO" id="GO:0043565">
    <property type="term" value="F:sequence-specific DNA binding"/>
    <property type="evidence" value="ECO:0007669"/>
    <property type="project" value="InterPro"/>
</dbReference>
<keyword evidence="6" id="KW-0539">Nucleus</keyword>
<evidence type="ECO:0000256" key="2">
    <source>
        <dbReference type="ARBA" id="ARBA00022737"/>
    </source>
</evidence>
<evidence type="ECO:0000259" key="7">
    <source>
        <dbReference type="PROSITE" id="PS50811"/>
    </source>
</evidence>
<evidence type="ECO:0000256" key="1">
    <source>
        <dbReference type="ARBA" id="ARBA00004123"/>
    </source>
</evidence>
<dbReference type="PROSITE" id="PS50811">
    <property type="entry name" value="WRKY"/>
    <property type="match status" value="2"/>
</dbReference>
<evidence type="ECO:0000256" key="4">
    <source>
        <dbReference type="ARBA" id="ARBA00023125"/>
    </source>
</evidence>
<dbReference type="Pfam" id="PF03106">
    <property type="entry name" value="WRKY"/>
    <property type="match status" value="2"/>
</dbReference>
<dbReference type="GO" id="GO:0005634">
    <property type="term" value="C:nucleus"/>
    <property type="evidence" value="ECO:0007669"/>
    <property type="project" value="UniProtKB-SubCell"/>
</dbReference>
<evidence type="ECO:0000256" key="5">
    <source>
        <dbReference type="ARBA" id="ARBA00023163"/>
    </source>
</evidence>
<gene>
    <name evidence="8" type="primary">WRKY1</name>
</gene>
<feature type="domain" description="WRKY" evidence="7">
    <location>
        <begin position="99"/>
        <end position="156"/>
    </location>
</feature>
<dbReference type="PANTHER" id="PTHR31221">
    <property type="entry name" value="WRKY TRANSCRIPTION FACTOR PROTEIN 1-RELATED"/>
    <property type="match status" value="1"/>
</dbReference>
<sequence>MRNNEKIIVAKPVPLRPFTSQRSFPNLTANQHSSTTVPVPNPTFIIKPKSVRLKTLVKDSQLDYAIVQDETMHQSNSAHAQPELVHQDIEQELDKTSYDGYNWRKYGQKLVKGSNNPRSYYKCTHPACLVKKIVEATFDGKTTEIVFKGEHNHPKTKTYKDHSDKLFEGNSNHHLTKNCDMDDDLPKSRKNIFKHRRCNSNGLVESSIEPQLSKDGFRWRKYGQKIVKGSSYPRSYFKCSDKKCKVRKHVERALDDPKSFITTYEGTHNHEMPDKAIDSTTTSDADTIMIHSDF</sequence>
<proteinExistence type="evidence at transcript level"/>
<feature type="domain" description="WRKY" evidence="7">
    <location>
        <begin position="208"/>
        <end position="273"/>
    </location>
</feature>
<comment type="subcellular location">
    <subcellularLocation>
        <location evidence="1">Nucleus</location>
    </subcellularLocation>
</comment>
<dbReference type="PANTHER" id="PTHR31221:SF90">
    <property type="entry name" value="WRKY TRANSCRIPTION FACTOR 44"/>
    <property type="match status" value="1"/>
</dbReference>
<keyword evidence="5" id="KW-0804">Transcription</keyword>
<dbReference type="GO" id="GO:0003700">
    <property type="term" value="F:DNA-binding transcription factor activity"/>
    <property type="evidence" value="ECO:0007669"/>
    <property type="project" value="InterPro"/>
</dbReference>